<dbReference type="SMART" id="SM00354">
    <property type="entry name" value="HTH_LACI"/>
    <property type="match status" value="1"/>
</dbReference>
<dbReference type="InterPro" id="IPR000843">
    <property type="entry name" value="HTH_LacI"/>
</dbReference>
<dbReference type="CDD" id="cd01392">
    <property type="entry name" value="HTH_LacI"/>
    <property type="match status" value="1"/>
</dbReference>
<dbReference type="Gene3D" id="1.10.260.40">
    <property type="entry name" value="lambda repressor-like DNA-binding domains"/>
    <property type="match status" value="1"/>
</dbReference>
<keyword evidence="3" id="KW-0804">Transcription</keyword>
<gene>
    <name evidence="5" type="ORF">ACFPN2_19870</name>
</gene>
<comment type="caution">
    <text evidence="5">The sequence shown here is derived from an EMBL/GenBank/DDBJ whole genome shotgun (WGS) entry which is preliminary data.</text>
</comment>
<dbReference type="SUPFAM" id="SSF53822">
    <property type="entry name" value="Periplasmic binding protein-like I"/>
    <property type="match status" value="1"/>
</dbReference>
<evidence type="ECO:0000259" key="4">
    <source>
        <dbReference type="PROSITE" id="PS50932"/>
    </source>
</evidence>
<evidence type="ECO:0000313" key="5">
    <source>
        <dbReference type="EMBL" id="MFC4311367.1"/>
    </source>
</evidence>
<dbReference type="EMBL" id="JBHSDU010000003">
    <property type="protein sequence ID" value="MFC4311367.1"/>
    <property type="molecule type" value="Genomic_DNA"/>
</dbReference>
<dbReference type="PANTHER" id="PTHR30146">
    <property type="entry name" value="LACI-RELATED TRANSCRIPTIONAL REPRESSOR"/>
    <property type="match status" value="1"/>
</dbReference>
<sequence>MRGKGKATSFDIAYRAGVSQPTVSRALRGSPTVNEQTRQRILQIAHELNYKVDKNASNLRNQQSGTLALLFFEDPTLDDSLINPFFLSMLGSLTRACAVQGYDLLISFQQLSSNWHVEYEDSKKADGLILLGYGDYLEYVSRLELLLEQGTHFVRWGTVLPGQPGVTIGCDNFQGGRDMTRHLLEQGRRNIAFVGHASEHYPEFLERYKGYSDSLRNAELPVRPELQIDAFTTERSGYDAANALIERGVSFDALFCASDLIAIGAMRALIERKVRVPHDVAVAGFDDIPIASFTNPSLTTVQQDTKAAATLLVESLLALIQDEPVQSHTIPAKLVIRQSTGLVSSD</sequence>
<dbReference type="Pfam" id="PF00356">
    <property type="entry name" value="LacI"/>
    <property type="match status" value="1"/>
</dbReference>
<name>A0ABV8SWJ9_9GAMM</name>
<reference evidence="6" key="1">
    <citation type="journal article" date="2019" name="Int. J. Syst. Evol. Microbiol.">
        <title>The Global Catalogue of Microorganisms (GCM) 10K type strain sequencing project: providing services to taxonomists for standard genome sequencing and annotation.</title>
        <authorList>
            <consortium name="The Broad Institute Genomics Platform"/>
            <consortium name="The Broad Institute Genome Sequencing Center for Infectious Disease"/>
            <person name="Wu L."/>
            <person name="Ma J."/>
        </authorList>
    </citation>
    <scope>NUCLEOTIDE SEQUENCE [LARGE SCALE GENOMIC DNA]</scope>
    <source>
        <strain evidence="6">CGMCC 1.10759</strain>
    </source>
</reference>
<dbReference type="CDD" id="cd06295">
    <property type="entry name" value="PBP1_CelR"/>
    <property type="match status" value="1"/>
</dbReference>
<dbReference type="PROSITE" id="PS50932">
    <property type="entry name" value="HTH_LACI_2"/>
    <property type="match status" value="1"/>
</dbReference>
<dbReference type="InterPro" id="IPR010982">
    <property type="entry name" value="Lambda_DNA-bd_dom_sf"/>
</dbReference>
<evidence type="ECO:0000256" key="1">
    <source>
        <dbReference type="ARBA" id="ARBA00023015"/>
    </source>
</evidence>
<organism evidence="5 6">
    <name type="scientific">Steroidobacter flavus</name>
    <dbReference type="NCBI Taxonomy" id="1842136"/>
    <lineage>
        <taxon>Bacteria</taxon>
        <taxon>Pseudomonadati</taxon>
        <taxon>Pseudomonadota</taxon>
        <taxon>Gammaproteobacteria</taxon>
        <taxon>Steroidobacterales</taxon>
        <taxon>Steroidobacteraceae</taxon>
        <taxon>Steroidobacter</taxon>
    </lineage>
</organism>
<keyword evidence="2 5" id="KW-0238">DNA-binding</keyword>
<accession>A0ABV8SWJ9</accession>
<evidence type="ECO:0000256" key="2">
    <source>
        <dbReference type="ARBA" id="ARBA00023125"/>
    </source>
</evidence>
<protein>
    <submittedName>
        <fullName evidence="5">LacI family DNA-binding transcriptional regulator</fullName>
    </submittedName>
</protein>
<dbReference type="PANTHER" id="PTHR30146:SF120">
    <property type="entry name" value="ALANINE RACEMASE"/>
    <property type="match status" value="1"/>
</dbReference>
<dbReference type="Gene3D" id="3.40.50.2300">
    <property type="match status" value="2"/>
</dbReference>
<evidence type="ECO:0000313" key="6">
    <source>
        <dbReference type="Proteomes" id="UP001595904"/>
    </source>
</evidence>
<dbReference type="Pfam" id="PF13377">
    <property type="entry name" value="Peripla_BP_3"/>
    <property type="match status" value="1"/>
</dbReference>
<dbReference type="InterPro" id="IPR028082">
    <property type="entry name" value="Peripla_BP_I"/>
</dbReference>
<dbReference type="GO" id="GO:0003677">
    <property type="term" value="F:DNA binding"/>
    <property type="evidence" value="ECO:0007669"/>
    <property type="project" value="UniProtKB-KW"/>
</dbReference>
<dbReference type="SUPFAM" id="SSF47413">
    <property type="entry name" value="lambda repressor-like DNA-binding domains"/>
    <property type="match status" value="1"/>
</dbReference>
<proteinExistence type="predicted"/>
<dbReference type="RefSeq" id="WP_380599642.1">
    <property type="nucleotide sequence ID" value="NZ_JBHSDU010000003.1"/>
</dbReference>
<feature type="domain" description="HTH lacI-type" evidence="4">
    <location>
        <begin position="7"/>
        <end position="61"/>
    </location>
</feature>
<dbReference type="InterPro" id="IPR046335">
    <property type="entry name" value="LacI/GalR-like_sensor"/>
</dbReference>
<dbReference type="Proteomes" id="UP001595904">
    <property type="component" value="Unassembled WGS sequence"/>
</dbReference>
<keyword evidence="6" id="KW-1185">Reference proteome</keyword>
<evidence type="ECO:0000256" key="3">
    <source>
        <dbReference type="ARBA" id="ARBA00023163"/>
    </source>
</evidence>
<keyword evidence="1" id="KW-0805">Transcription regulation</keyword>